<dbReference type="Gene3D" id="1.10.10.10">
    <property type="entry name" value="Winged helix-like DNA-binding domain superfamily/Winged helix DNA-binding domain"/>
    <property type="match status" value="1"/>
</dbReference>
<proteinExistence type="predicted"/>
<gene>
    <name evidence="4" type="ORF">GCM10023195_47530</name>
</gene>
<dbReference type="Proteomes" id="UP001500212">
    <property type="component" value="Unassembled WGS sequence"/>
</dbReference>
<organism evidence="4 5">
    <name type="scientific">Actinoallomurus liliacearum</name>
    <dbReference type="NCBI Taxonomy" id="1080073"/>
    <lineage>
        <taxon>Bacteria</taxon>
        <taxon>Bacillati</taxon>
        <taxon>Actinomycetota</taxon>
        <taxon>Actinomycetes</taxon>
        <taxon>Streptosporangiales</taxon>
        <taxon>Thermomonosporaceae</taxon>
        <taxon>Actinoallomurus</taxon>
    </lineage>
</organism>
<dbReference type="InterPro" id="IPR018309">
    <property type="entry name" value="Tscrpt_reg_PadR_C"/>
</dbReference>
<evidence type="ECO:0000259" key="2">
    <source>
        <dbReference type="Pfam" id="PF03551"/>
    </source>
</evidence>
<dbReference type="Pfam" id="PF10400">
    <property type="entry name" value="Vir_act_alpha_C"/>
    <property type="match status" value="1"/>
</dbReference>
<dbReference type="PANTHER" id="PTHR43252:SF6">
    <property type="entry name" value="NEGATIVE TRANSCRIPTION REGULATOR PADR"/>
    <property type="match status" value="1"/>
</dbReference>
<dbReference type="EMBL" id="BAABHJ010000016">
    <property type="protein sequence ID" value="GAA4611245.1"/>
    <property type="molecule type" value="Genomic_DNA"/>
</dbReference>
<evidence type="ECO:0000313" key="4">
    <source>
        <dbReference type="EMBL" id="GAA4611245.1"/>
    </source>
</evidence>
<dbReference type="SUPFAM" id="SSF46785">
    <property type="entry name" value="Winged helix' DNA-binding domain"/>
    <property type="match status" value="1"/>
</dbReference>
<dbReference type="Pfam" id="PF03551">
    <property type="entry name" value="PadR"/>
    <property type="match status" value="1"/>
</dbReference>
<accession>A0ABP8TQF9</accession>
<feature type="region of interest" description="Disordered" evidence="1">
    <location>
        <begin position="167"/>
        <end position="188"/>
    </location>
</feature>
<protein>
    <recommendedName>
        <fullName evidence="6">PadR family transcriptional regulator</fullName>
    </recommendedName>
</protein>
<dbReference type="Gene3D" id="6.10.140.190">
    <property type="match status" value="1"/>
</dbReference>
<evidence type="ECO:0000256" key="1">
    <source>
        <dbReference type="SAM" id="MobiDB-lite"/>
    </source>
</evidence>
<dbReference type="InterPro" id="IPR005149">
    <property type="entry name" value="Tscrpt_reg_PadR_N"/>
</dbReference>
<evidence type="ECO:0000313" key="5">
    <source>
        <dbReference type="Proteomes" id="UP001500212"/>
    </source>
</evidence>
<reference evidence="5" key="1">
    <citation type="journal article" date="2019" name="Int. J. Syst. Evol. Microbiol.">
        <title>The Global Catalogue of Microorganisms (GCM) 10K type strain sequencing project: providing services to taxonomists for standard genome sequencing and annotation.</title>
        <authorList>
            <consortium name="The Broad Institute Genomics Platform"/>
            <consortium name="The Broad Institute Genome Sequencing Center for Infectious Disease"/>
            <person name="Wu L."/>
            <person name="Ma J."/>
        </authorList>
    </citation>
    <scope>NUCLEOTIDE SEQUENCE [LARGE SCALE GENOMIC DNA]</scope>
    <source>
        <strain evidence="5">JCM 17938</strain>
    </source>
</reference>
<sequence>MSAYVVLGLIARHGPMTPYELKARVEESIAPFWPIPHAQLYRDPPRLAELGLLTEETEEGGRRRRFFHLTPAGERTLREWLSAPELPQAEFRDPAQLRLAFADLGDPADLVSLARTQARQHRRLMKTYEQRRAALDPDDAGTVSRERMLSYGILHEQAHAAFWETIAAADEDPDDPSGPTPKDRWQHN</sequence>
<keyword evidence="5" id="KW-1185">Reference proteome</keyword>
<feature type="domain" description="Transcription regulator PadR N-terminal" evidence="2">
    <location>
        <begin position="6"/>
        <end position="79"/>
    </location>
</feature>
<dbReference type="InterPro" id="IPR036390">
    <property type="entry name" value="WH_DNA-bd_sf"/>
</dbReference>
<dbReference type="InterPro" id="IPR036388">
    <property type="entry name" value="WH-like_DNA-bd_sf"/>
</dbReference>
<comment type="caution">
    <text evidence="4">The sequence shown here is derived from an EMBL/GenBank/DDBJ whole genome shotgun (WGS) entry which is preliminary data.</text>
</comment>
<evidence type="ECO:0008006" key="6">
    <source>
        <dbReference type="Google" id="ProtNLM"/>
    </source>
</evidence>
<evidence type="ECO:0000259" key="3">
    <source>
        <dbReference type="Pfam" id="PF10400"/>
    </source>
</evidence>
<name>A0ABP8TQF9_9ACTN</name>
<feature type="domain" description="Transcription regulator PadR C-terminal" evidence="3">
    <location>
        <begin position="92"/>
        <end position="166"/>
    </location>
</feature>
<dbReference type="PANTHER" id="PTHR43252">
    <property type="entry name" value="TRANSCRIPTIONAL REGULATOR YQJI"/>
    <property type="match status" value="1"/>
</dbReference>